<reference evidence="1 2" key="1">
    <citation type="submission" date="2022-06" db="EMBL/GenBank/DDBJ databases">
        <title>Isolation of gut microbiota from human fecal samples.</title>
        <authorList>
            <person name="Pamer E.G."/>
            <person name="Barat B."/>
            <person name="Waligurski E."/>
            <person name="Medina S."/>
            <person name="Paddock L."/>
            <person name="Mostad J."/>
        </authorList>
    </citation>
    <scope>NUCLEOTIDE SEQUENCE [LARGE SCALE GENOMIC DNA]</scope>
    <source>
        <strain evidence="1 2">SL.3.17</strain>
    </source>
</reference>
<accession>A0ABT1RTL1</accession>
<keyword evidence="1" id="KW-0547">Nucleotide-binding</keyword>
<dbReference type="Proteomes" id="UP001524502">
    <property type="component" value="Unassembled WGS sequence"/>
</dbReference>
<gene>
    <name evidence="1" type="ORF">NE619_17450</name>
</gene>
<keyword evidence="1" id="KW-0067">ATP-binding</keyword>
<dbReference type="GO" id="GO:0005524">
    <property type="term" value="F:ATP binding"/>
    <property type="evidence" value="ECO:0007669"/>
    <property type="project" value="UniProtKB-KW"/>
</dbReference>
<dbReference type="EMBL" id="JANFXK010000033">
    <property type="protein sequence ID" value="MCQ4638517.1"/>
    <property type="molecule type" value="Genomic_DNA"/>
</dbReference>
<name>A0ABT1RTL1_9FIRM</name>
<organism evidence="1 2">
    <name type="scientific">Anaerovorax odorimutans</name>
    <dbReference type="NCBI Taxonomy" id="109327"/>
    <lineage>
        <taxon>Bacteria</taxon>
        <taxon>Bacillati</taxon>
        <taxon>Bacillota</taxon>
        <taxon>Clostridia</taxon>
        <taxon>Peptostreptococcales</taxon>
        <taxon>Anaerovoracaceae</taxon>
        <taxon>Anaerovorax</taxon>
    </lineage>
</organism>
<evidence type="ECO:0000313" key="1">
    <source>
        <dbReference type="EMBL" id="MCQ4638517.1"/>
    </source>
</evidence>
<sequence>MKQNDLELLILDNRRGREYVLVNYDGSQLLFRIISDNDENDNILITVNLEFSKYGSSFTDD</sequence>
<keyword evidence="2" id="KW-1185">Reference proteome</keyword>
<proteinExistence type="predicted"/>
<dbReference type="RefSeq" id="WP_256133716.1">
    <property type="nucleotide sequence ID" value="NZ_JANFXK010000033.1"/>
</dbReference>
<protein>
    <submittedName>
        <fullName evidence="1">ATP-binding protein</fullName>
    </submittedName>
</protein>
<comment type="caution">
    <text evidence="1">The sequence shown here is derived from an EMBL/GenBank/DDBJ whole genome shotgun (WGS) entry which is preliminary data.</text>
</comment>
<evidence type="ECO:0000313" key="2">
    <source>
        <dbReference type="Proteomes" id="UP001524502"/>
    </source>
</evidence>